<feature type="transmembrane region" description="Helical" evidence="9">
    <location>
        <begin position="282"/>
        <end position="308"/>
    </location>
</feature>
<dbReference type="SMART" id="SM00382">
    <property type="entry name" value="AAA"/>
    <property type="match status" value="1"/>
</dbReference>
<comment type="subcellular location">
    <subcellularLocation>
        <location evidence="1">Cell membrane</location>
        <topology evidence="1">Multi-pass membrane protein</topology>
    </subcellularLocation>
</comment>
<name>A0A6P1Y4H3_9SPIR</name>
<evidence type="ECO:0000256" key="6">
    <source>
        <dbReference type="ARBA" id="ARBA00022840"/>
    </source>
</evidence>
<feature type="domain" description="ABC transmembrane type-1" evidence="11">
    <location>
        <begin position="22"/>
        <end position="306"/>
    </location>
</feature>
<evidence type="ECO:0000256" key="4">
    <source>
        <dbReference type="ARBA" id="ARBA00022692"/>
    </source>
</evidence>
<dbReference type="PROSITE" id="PS50929">
    <property type="entry name" value="ABC_TM1F"/>
    <property type="match status" value="1"/>
</dbReference>
<feature type="domain" description="ABC transporter" evidence="10">
    <location>
        <begin position="338"/>
        <end position="599"/>
    </location>
</feature>
<dbReference type="PROSITE" id="PS50893">
    <property type="entry name" value="ABC_TRANSPORTER_2"/>
    <property type="match status" value="1"/>
</dbReference>
<dbReference type="PANTHER" id="PTHR24221:SF397">
    <property type="entry name" value="ABC TRANSPORTER, ATP-BINDING TRANSMEMBRANE PROTEIN"/>
    <property type="match status" value="1"/>
</dbReference>
<keyword evidence="4 9" id="KW-0812">Transmembrane</keyword>
<dbReference type="AlphaFoldDB" id="A0A6P1Y4H3"/>
<accession>A0A6P1Y4H3</accession>
<keyword evidence="5" id="KW-0547">Nucleotide-binding</keyword>
<feature type="transmembrane region" description="Helical" evidence="9">
    <location>
        <begin position="20"/>
        <end position="49"/>
    </location>
</feature>
<evidence type="ECO:0000256" key="1">
    <source>
        <dbReference type="ARBA" id="ARBA00004651"/>
    </source>
</evidence>
<dbReference type="Gene3D" id="3.40.50.300">
    <property type="entry name" value="P-loop containing nucleotide triphosphate hydrolases"/>
    <property type="match status" value="1"/>
</dbReference>
<evidence type="ECO:0000256" key="7">
    <source>
        <dbReference type="ARBA" id="ARBA00022989"/>
    </source>
</evidence>
<dbReference type="EMBL" id="CP048020">
    <property type="protein sequence ID" value="QHX43822.1"/>
    <property type="molecule type" value="Genomic_DNA"/>
</dbReference>
<feature type="transmembrane region" description="Helical" evidence="9">
    <location>
        <begin position="144"/>
        <end position="161"/>
    </location>
</feature>
<dbReference type="PROSITE" id="PS00211">
    <property type="entry name" value="ABC_TRANSPORTER_1"/>
    <property type="match status" value="1"/>
</dbReference>
<dbReference type="GO" id="GO:0005524">
    <property type="term" value="F:ATP binding"/>
    <property type="evidence" value="ECO:0007669"/>
    <property type="project" value="UniProtKB-KW"/>
</dbReference>
<dbReference type="Gene3D" id="1.20.1560.10">
    <property type="entry name" value="ABC transporter type 1, transmembrane domain"/>
    <property type="match status" value="1"/>
</dbReference>
<sequence>MEKLCYKDFFALSDAGTRNLRLSITLGVIINLFVMVPLGLSLYVLQYFLARIMQQGFQAPNVWAVVAAGAAFIAVLFILEKLKYGRTYNGAYEEAANVRISLAESLRKLPLSYFGRQDLSYLTSTLLNDVTTIEQAFSNVVPEMFGGIISILIATALLAFLDWRMTIALFVCAFAGFFIVVGCRKLSEKKMKSVIVRKDGIYDSLQQMIDNIKVLKSSDKKALYVQKLKDDITETTSVALKSEAAIGALMFGVAALIRFGFPLVISYGAYLLSQGQIELLTYIVFLLVSCRIFDPLTTVFMLLAEFFYTLIAVERKQAIVNYPKQTGSETFKPNGYDICYDNVSFSYNEPSGKGATDIGGSAAGNSHNAGGAANDTGENTVSGISFTAKQGEITALVGHSGCGKSTIARLAARFWDASSGTVSIGGVDVSTVEPETLLSAFSIVFQDVVLFNDTVYNNILIGNRNATKEQVLAAAKAAQCESFIEKLPQGYDTEIGENGYTLSGGERQRLSIARALLKDAPIILLDEATAALDPENETLIQHAIGTLIKGKTVIVIAHRLRTVENADKIIVLNKGTIAETGTHAELMEKDGIYREMYRLQRESEQWSA</sequence>
<dbReference type="Pfam" id="PF00664">
    <property type="entry name" value="ABC_membrane"/>
    <property type="match status" value="1"/>
</dbReference>
<evidence type="ECO:0000256" key="9">
    <source>
        <dbReference type="SAM" id="Phobius"/>
    </source>
</evidence>
<keyword evidence="8 9" id="KW-0472">Membrane</keyword>
<feature type="transmembrane region" description="Helical" evidence="9">
    <location>
        <begin position="246"/>
        <end position="270"/>
    </location>
</feature>
<dbReference type="KEGG" id="trz:GWP43_10600"/>
<dbReference type="InterPro" id="IPR039421">
    <property type="entry name" value="Type_1_exporter"/>
</dbReference>
<feature type="transmembrane region" description="Helical" evidence="9">
    <location>
        <begin position="61"/>
        <end position="79"/>
    </location>
</feature>
<evidence type="ECO:0000259" key="11">
    <source>
        <dbReference type="PROSITE" id="PS50929"/>
    </source>
</evidence>
<evidence type="ECO:0000313" key="13">
    <source>
        <dbReference type="Proteomes" id="UP000464374"/>
    </source>
</evidence>
<feature type="transmembrane region" description="Helical" evidence="9">
    <location>
        <begin position="167"/>
        <end position="183"/>
    </location>
</feature>
<dbReference type="Pfam" id="PF00005">
    <property type="entry name" value="ABC_tran"/>
    <property type="match status" value="1"/>
</dbReference>
<keyword evidence="7 9" id="KW-1133">Transmembrane helix</keyword>
<dbReference type="RefSeq" id="WP_162664129.1">
    <property type="nucleotide sequence ID" value="NZ_CP048020.1"/>
</dbReference>
<dbReference type="FunFam" id="3.40.50.300:FF:000221">
    <property type="entry name" value="Multidrug ABC transporter ATP-binding protein"/>
    <property type="match status" value="1"/>
</dbReference>
<gene>
    <name evidence="12" type="ORF">GWP43_10600</name>
</gene>
<evidence type="ECO:0000259" key="10">
    <source>
        <dbReference type="PROSITE" id="PS50893"/>
    </source>
</evidence>
<dbReference type="PANTHER" id="PTHR24221">
    <property type="entry name" value="ATP-BINDING CASSETTE SUB-FAMILY B"/>
    <property type="match status" value="1"/>
</dbReference>
<dbReference type="GO" id="GO:0016887">
    <property type="term" value="F:ATP hydrolysis activity"/>
    <property type="evidence" value="ECO:0007669"/>
    <property type="project" value="InterPro"/>
</dbReference>
<evidence type="ECO:0000256" key="5">
    <source>
        <dbReference type="ARBA" id="ARBA00022741"/>
    </source>
</evidence>
<dbReference type="InterPro" id="IPR027417">
    <property type="entry name" value="P-loop_NTPase"/>
</dbReference>
<dbReference type="InterPro" id="IPR036640">
    <property type="entry name" value="ABC1_TM_sf"/>
</dbReference>
<keyword evidence="2" id="KW-0813">Transport</keyword>
<evidence type="ECO:0000256" key="8">
    <source>
        <dbReference type="ARBA" id="ARBA00023136"/>
    </source>
</evidence>
<evidence type="ECO:0000256" key="2">
    <source>
        <dbReference type="ARBA" id="ARBA00022448"/>
    </source>
</evidence>
<keyword evidence="3" id="KW-1003">Cell membrane</keyword>
<dbReference type="GO" id="GO:0140359">
    <property type="term" value="F:ABC-type transporter activity"/>
    <property type="evidence" value="ECO:0007669"/>
    <property type="project" value="InterPro"/>
</dbReference>
<dbReference type="InterPro" id="IPR003593">
    <property type="entry name" value="AAA+_ATPase"/>
</dbReference>
<dbReference type="GO" id="GO:0034040">
    <property type="term" value="F:ATPase-coupled lipid transmembrane transporter activity"/>
    <property type="evidence" value="ECO:0007669"/>
    <property type="project" value="TreeGrafter"/>
</dbReference>
<dbReference type="SUPFAM" id="SSF90123">
    <property type="entry name" value="ABC transporter transmembrane region"/>
    <property type="match status" value="1"/>
</dbReference>
<protein>
    <submittedName>
        <fullName evidence="12">ABC transporter ATP-binding protein</fullName>
    </submittedName>
</protein>
<dbReference type="InterPro" id="IPR011527">
    <property type="entry name" value="ABC1_TM_dom"/>
</dbReference>
<dbReference type="Proteomes" id="UP000464374">
    <property type="component" value="Chromosome"/>
</dbReference>
<dbReference type="SUPFAM" id="SSF52540">
    <property type="entry name" value="P-loop containing nucleoside triphosphate hydrolases"/>
    <property type="match status" value="1"/>
</dbReference>
<dbReference type="GO" id="GO:0005886">
    <property type="term" value="C:plasma membrane"/>
    <property type="evidence" value="ECO:0007669"/>
    <property type="project" value="UniProtKB-SubCell"/>
</dbReference>
<reference evidence="12 13" key="1">
    <citation type="submission" date="2020-01" db="EMBL/GenBank/DDBJ databases">
        <title>Complete genome sequence of a human oral phylogroup 1 Treponema sp. strain ATCC 700766, originally isolated from periodontitis dental plaque.</title>
        <authorList>
            <person name="Chan Y."/>
            <person name="Huo Y.-B."/>
            <person name="Yu X.-L."/>
            <person name="Zeng H."/>
            <person name="Leung W.-K."/>
            <person name="Watt R.M."/>
        </authorList>
    </citation>
    <scope>NUCLEOTIDE SEQUENCE [LARGE SCALE GENOMIC DNA]</scope>
    <source>
        <strain evidence="12 13">OMZ 804</strain>
    </source>
</reference>
<dbReference type="InterPro" id="IPR003439">
    <property type="entry name" value="ABC_transporter-like_ATP-bd"/>
</dbReference>
<dbReference type="InterPro" id="IPR017871">
    <property type="entry name" value="ABC_transporter-like_CS"/>
</dbReference>
<proteinExistence type="predicted"/>
<keyword evidence="6 12" id="KW-0067">ATP-binding</keyword>
<evidence type="ECO:0000313" key="12">
    <source>
        <dbReference type="EMBL" id="QHX43822.1"/>
    </source>
</evidence>
<organism evidence="12 13">
    <name type="scientific">Treponema vincentii</name>
    <dbReference type="NCBI Taxonomy" id="69710"/>
    <lineage>
        <taxon>Bacteria</taxon>
        <taxon>Pseudomonadati</taxon>
        <taxon>Spirochaetota</taxon>
        <taxon>Spirochaetia</taxon>
        <taxon>Spirochaetales</taxon>
        <taxon>Treponemataceae</taxon>
        <taxon>Treponema</taxon>
    </lineage>
</organism>
<evidence type="ECO:0000256" key="3">
    <source>
        <dbReference type="ARBA" id="ARBA00022475"/>
    </source>
</evidence>